<keyword evidence="1" id="KW-0812">Transmembrane</keyword>
<feature type="transmembrane region" description="Helical" evidence="1">
    <location>
        <begin position="34"/>
        <end position="51"/>
    </location>
</feature>
<dbReference type="GO" id="GO:0006508">
    <property type="term" value="P:proteolysis"/>
    <property type="evidence" value="ECO:0007669"/>
    <property type="project" value="UniProtKB-KW"/>
</dbReference>
<keyword evidence="1" id="KW-0472">Membrane</keyword>
<feature type="transmembrane region" description="Helical" evidence="1">
    <location>
        <begin position="12"/>
        <end position="28"/>
    </location>
</feature>
<organism evidence="3 4">
    <name type="scientific">Pradoshia eiseniae</name>
    <dbReference type="NCBI Taxonomy" id="2064768"/>
    <lineage>
        <taxon>Bacteria</taxon>
        <taxon>Bacillati</taxon>
        <taxon>Bacillota</taxon>
        <taxon>Bacilli</taxon>
        <taxon>Bacillales</taxon>
        <taxon>Bacillaceae</taxon>
        <taxon>Pradoshia</taxon>
    </lineage>
</organism>
<feature type="transmembrane region" description="Helical" evidence="1">
    <location>
        <begin position="187"/>
        <end position="205"/>
    </location>
</feature>
<dbReference type="GO" id="GO:0008237">
    <property type="term" value="F:metallopeptidase activity"/>
    <property type="evidence" value="ECO:0007669"/>
    <property type="project" value="UniProtKB-KW"/>
</dbReference>
<comment type="caution">
    <text evidence="3">The sequence shown here is derived from an EMBL/GenBank/DDBJ whole genome shotgun (WGS) entry which is preliminary data.</text>
</comment>
<feature type="transmembrane region" description="Helical" evidence="1">
    <location>
        <begin position="108"/>
        <end position="126"/>
    </location>
</feature>
<evidence type="ECO:0000259" key="2">
    <source>
        <dbReference type="Pfam" id="PF02517"/>
    </source>
</evidence>
<feature type="transmembrane region" description="Helical" evidence="1">
    <location>
        <begin position="162"/>
        <end position="180"/>
    </location>
</feature>
<name>A0A2S7MYX1_9BACI</name>
<dbReference type="GO" id="GO:0004175">
    <property type="term" value="F:endopeptidase activity"/>
    <property type="evidence" value="ECO:0007669"/>
    <property type="project" value="UniProtKB-ARBA"/>
</dbReference>
<evidence type="ECO:0000256" key="1">
    <source>
        <dbReference type="SAM" id="Phobius"/>
    </source>
</evidence>
<dbReference type="EMBL" id="PKOZ01000006">
    <property type="protein sequence ID" value="PQD94994.1"/>
    <property type="molecule type" value="Genomic_DNA"/>
</dbReference>
<dbReference type="AlphaFoldDB" id="A0A2S7MYX1"/>
<sequence>MNMKHIIRDRPLLLCLTIAYLLLFFSYRDLSIFWYIYTASMACLFVLAYHVERPQNNFKLSGTLMIGFLSGMLMYIITWAASKVLPAVHPPLQNQLEDLYILLSPTETWQYAMLILLIIPGEEIFWRGLIEKRLLTHIKTVQAVLLSTLLYSLPLIFSGNLLLVLAGIGGGLLWGTIYAWKRSLSMVIFSHLLFDLLLLAAFPLVRL</sequence>
<proteinExistence type="predicted"/>
<evidence type="ECO:0000313" key="3">
    <source>
        <dbReference type="EMBL" id="PQD94994.1"/>
    </source>
</evidence>
<keyword evidence="1" id="KW-1133">Transmembrane helix</keyword>
<keyword evidence="4" id="KW-1185">Reference proteome</keyword>
<evidence type="ECO:0000313" key="4">
    <source>
        <dbReference type="Proteomes" id="UP000239663"/>
    </source>
</evidence>
<dbReference type="InterPro" id="IPR003675">
    <property type="entry name" value="Rce1/LyrA-like_dom"/>
</dbReference>
<dbReference type="Pfam" id="PF02517">
    <property type="entry name" value="Rce1-like"/>
    <property type="match status" value="1"/>
</dbReference>
<accession>A0A2S7MYX1</accession>
<dbReference type="GO" id="GO:0080120">
    <property type="term" value="P:CAAX-box protein maturation"/>
    <property type="evidence" value="ECO:0007669"/>
    <property type="project" value="UniProtKB-ARBA"/>
</dbReference>
<feature type="transmembrane region" description="Helical" evidence="1">
    <location>
        <begin position="63"/>
        <end position="82"/>
    </location>
</feature>
<feature type="domain" description="CAAX prenyl protease 2/Lysostaphin resistance protein A-like" evidence="2">
    <location>
        <begin position="107"/>
        <end position="196"/>
    </location>
</feature>
<keyword evidence="3" id="KW-0378">Hydrolase</keyword>
<protein>
    <submittedName>
        <fullName evidence="3">CPBP family intramembrane metalloprotease</fullName>
    </submittedName>
</protein>
<dbReference type="Proteomes" id="UP000239663">
    <property type="component" value="Unassembled WGS sequence"/>
</dbReference>
<keyword evidence="3" id="KW-0645">Protease</keyword>
<gene>
    <name evidence="3" type="ORF">CYL18_11720</name>
</gene>
<keyword evidence="3" id="KW-0482">Metalloprotease</keyword>
<reference evidence="3 4" key="1">
    <citation type="submission" date="2017-12" db="EMBL/GenBank/DDBJ databases">
        <title>Taxonomic description and draft genome of Pradoshia cofamensis Gen. nov., sp. nov., a thermotolerant bacillale isolated from anterior gut of earthworm Eisenia fetida.</title>
        <authorList>
            <person name="Saha T."/>
            <person name="Chakraborty R."/>
        </authorList>
    </citation>
    <scope>NUCLEOTIDE SEQUENCE [LARGE SCALE GENOMIC DNA]</scope>
    <source>
        <strain evidence="3 4">EAG3</strain>
    </source>
</reference>